<dbReference type="Pfam" id="PF04235">
    <property type="entry name" value="DUF418"/>
    <property type="match status" value="1"/>
</dbReference>
<dbReference type="InterPro" id="IPR052529">
    <property type="entry name" value="Bact_Transport_Assoc"/>
</dbReference>
<evidence type="ECO:0000259" key="2">
    <source>
        <dbReference type="Pfam" id="PF04235"/>
    </source>
</evidence>
<feature type="domain" description="DUF418" evidence="2">
    <location>
        <begin position="248"/>
        <end position="411"/>
    </location>
</feature>
<feature type="transmembrane region" description="Helical" evidence="1">
    <location>
        <begin position="270"/>
        <end position="290"/>
    </location>
</feature>
<sequence length="414" mass="47773">MSDFEAKEIKPVSFKERVEEIDIIRGFALFGVLLVNMAMFNTTLFSKFASAAPLSNPLQLQTFPDKLAALFIQILGEGKFYTIFSMLFGLGFYIFMEKAEEKEISPNRLFMRRSFFLLLFGILHFNLVWYGDILHVYGLIGFLLMAFRKCSLKTIRIWIVILLILSTLLYSGFVFLNSLIEASFTPETLEAQYNVVNALMKESIEVYKNGSYIDIIRYRFYNEFSLVLMNLVVLIPKILGMFLIGLYAGKKGIFKDIEGNLHIIEKVWRRGGIIGILSTIAYILLQWYIISINPLLREAAVTIFKEIATVFLSLFYATSLLLLLRKPSFRNKLAPLRYMGQMALTNYLVQCISCSILFYGYGLDLLNEVGLATGVIFTILIYGAQLILSKKWLRRFRYGPFEWIWRKLTYKGLL</sequence>
<keyword evidence="1" id="KW-0812">Transmembrane</keyword>
<organism evidence="3 4">
    <name type="scientific">Anaerovirgula multivorans</name>
    <dbReference type="NCBI Taxonomy" id="312168"/>
    <lineage>
        <taxon>Bacteria</taxon>
        <taxon>Bacillati</taxon>
        <taxon>Bacillota</taxon>
        <taxon>Clostridia</taxon>
        <taxon>Peptostreptococcales</taxon>
        <taxon>Natronincolaceae</taxon>
        <taxon>Anaerovirgula</taxon>
    </lineage>
</organism>
<feature type="transmembrane region" description="Helical" evidence="1">
    <location>
        <begin position="67"/>
        <end position="95"/>
    </location>
</feature>
<gene>
    <name evidence="3" type="ORF">SAMN05446037_100990</name>
</gene>
<protein>
    <recommendedName>
        <fullName evidence="2">DUF418 domain-containing protein</fullName>
    </recommendedName>
</protein>
<dbReference type="PANTHER" id="PTHR30590">
    <property type="entry name" value="INNER MEMBRANE PROTEIN"/>
    <property type="match status" value="1"/>
</dbReference>
<dbReference type="InterPro" id="IPR007349">
    <property type="entry name" value="DUF418"/>
</dbReference>
<keyword evidence="1" id="KW-1133">Transmembrane helix</keyword>
<feature type="transmembrane region" description="Helical" evidence="1">
    <location>
        <begin position="115"/>
        <end position="145"/>
    </location>
</feature>
<feature type="transmembrane region" description="Helical" evidence="1">
    <location>
        <begin position="227"/>
        <end position="249"/>
    </location>
</feature>
<keyword evidence="1" id="KW-0472">Membrane</keyword>
<proteinExistence type="predicted"/>
<feature type="transmembrane region" description="Helical" evidence="1">
    <location>
        <begin position="302"/>
        <end position="324"/>
    </location>
</feature>
<dbReference type="RefSeq" id="WP_089282956.1">
    <property type="nucleotide sequence ID" value="NZ_FZOJ01000009.1"/>
</dbReference>
<reference evidence="4" key="1">
    <citation type="submission" date="2017-06" db="EMBL/GenBank/DDBJ databases">
        <authorList>
            <person name="Varghese N."/>
            <person name="Submissions S."/>
        </authorList>
    </citation>
    <scope>NUCLEOTIDE SEQUENCE [LARGE SCALE GENOMIC DNA]</scope>
    <source>
        <strain evidence="4">SCA</strain>
    </source>
</reference>
<feature type="transmembrane region" description="Helical" evidence="1">
    <location>
        <begin position="157"/>
        <end position="180"/>
    </location>
</feature>
<evidence type="ECO:0000256" key="1">
    <source>
        <dbReference type="SAM" id="Phobius"/>
    </source>
</evidence>
<feature type="transmembrane region" description="Helical" evidence="1">
    <location>
        <begin position="23"/>
        <end position="46"/>
    </location>
</feature>
<dbReference type="AlphaFoldDB" id="A0A239E886"/>
<dbReference type="EMBL" id="FZOJ01000009">
    <property type="protein sequence ID" value="SNS40122.1"/>
    <property type="molecule type" value="Genomic_DNA"/>
</dbReference>
<evidence type="ECO:0000313" key="4">
    <source>
        <dbReference type="Proteomes" id="UP000198304"/>
    </source>
</evidence>
<feature type="transmembrane region" description="Helical" evidence="1">
    <location>
        <begin position="344"/>
        <end position="363"/>
    </location>
</feature>
<name>A0A239E886_9FIRM</name>
<dbReference type="PANTHER" id="PTHR30590:SF2">
    <property type="entry name" value="INNER MEMBRANE PROTEIN"/>
    <property type="match status" value="1"/>
</dbReference>
<accession>A0A239E886</accession>
<evidence type="ECO:0000313" key="3">
    <source>
        <dbReference type="EMBL" id="SNS40122.1"/>
    </source>
</evidence>
<dbReference type="OrthoDB" id="9807744at2"/>
<feature type="transmembrane region" description="Helical" evidence="1">
    <location>
        <begin position="369"/>
        <end position="388"/>
    </location>
</feature>
<dbReference type="Proteomes" id="UP000198304">
    <property type="component" value="Unassembled WGS sequence"/>
</dbReference>
<keyword evidence="4" id="KW-1185">Reference proteome</keyword>